<accession>A0A8B6GEN8</accession>
<protein>
    <submittedName>
        <fullName evidence="1">Uncharacterized protein</fullName>
    </submittedName>
</protein>
<sequence length="137" mass="16016">MFKIDAFRTKILRSLISKIETCRILPCHIHSESNKAERERLLAKLLTKHCVPDVETVKIYKTKFPEPVKLIEGLYQPLKESRREGALTFHCTSKFNGRLWKACLQLTFPLRFTCVGVHTDLNKAKENAYLEACEMYW</sequence>
<proteinExistence type="predicted"/>
<name>A0A8B6GEN8_MYTGA</name>
<comment type="caution">
    <text evidence="1">The sequence shown here is derived from an EMBL/GenBank/DDBJ whole genome shotgun (WGS) entry which is preliminary data.</text>
</comment>
<dbReference type="OrthoDB" id="6134681at2759"/>
<evidence type="ECO:0000313" key="1">
    <source>
        <dbReference type="EMBL" id="VDI62844.1"/>
    </source>
</evidence>
<dbReference type="Proteomes" id="UP000596742">
    <property type="component" value="Unassembled WGS sequence"/>
</dbReference>
<keyword evidence="2" id="KW-1185">Reference proteome</keyword>
<dbReference type="AlphaFoldDB" id="A0A8B6GEN8"/>
<reference evidence="1" key="1">
    <citation type="submission" date="2018-11" db="EMBL/GenBank/DDBJ databases">
        <authorList>
            <person name="Alioto T."/>
            <person name="Alioto T."/>
        </authorList>
    </citation>
    <scope>NUCLEOTIDE SEQUENCE</scope>
</reference>
<dbReference type="EMBL" id="UYJE01008303">
    <property type="protein sequence ID" value="VDI62844.1"/>
    <property type="molecule type" value="Genomic_DNA"/>
</dbReference>
<gene>
    <name evidence="1" type="ORF">MGAL_10B077634</name>
</gene>
<evidence type="ECO:0000313" key="2">
    <source>
        <dbReference type="Proteomes" id="UP000596742"/>
    </source>
</evidence>
<feature type="non-terminal residue" evidence="1">
    <location>
        <position position="1"/>
    </location>
</feature>
<organism evidence="1 2">
    <name type="scientific">Mytilus galloprovincialis</name>
    <name type="common">Mediterranean mussel</name>
    <dbReference type="NCBI Taxonomy" id="29158"/>
    <lineage>
        <taxon>Eukaryota</taxon>
        <taxon>Metazoa</taxon>
        <taxon>Spiralia</taxon>
        <taxon>Lophotrochozoa</taxon>
        <taxon>Mollusca</taxon>
        <taxon>Bivalvia</taxon>
        <taxon>Autobranchia</taxon>
        <taxon>Pteriomorphia</taxon>
        <taxon>Mytilida</taxon>
        <taxon>Mytiloidea</taxon>
        <taxon>Mytilidae</taxon>
        <taxon>Mytilinae</taxon>
        <taxon>Mytilus</taxon>
    </lineage>
</organism>